<dbReference type="SUPFAM" id="SSF52540">
    <property type="entry name" value="P-loop containing nucleoside triphosphate hydrolases"/>
    <property type="match status" value="1"/>
</dbReference>
<evidence type="ECO:0000256" key="9">
    <source>
        <dbReference type="ARBA" id="ARBA00034704"/>
    </source>
</evidence>
<dbReference type="PROSITE" id="PS00411">
    <property type="entry name" value="KINESIN_MOTOR_1"/>
    <property type="match status" value="1"/>
</dbReference>
<evidence type="ECO:0000313" key="14">
    <source>
        <dbReference type="Proteomes" id="UP000675881"/>
    </source>
</evidence>
<dbReference type="GO" id="GO:0005875">
    <property type="term" value="C:microtubule associated complex"/>
    <property type="evidence" value="ECO:0007669"/>
    <property type="project" value="TreeGrafter"/>
</dbReference>
<feature type="coiled-coil region" evidence="11">
    <location>
        <begin position="759"/>
        <end position="813"/>
    </location>
</feature>
<dbReference type="FunFam" id="3.40.850.10:FF:000019">
    <property type="entry name" value="Kinesin-like protein KIN-5D"/>
    <property type="match status" value="1"/>
</dbReference>
<evidence type="ECO:0000256" key="11">
    <source>
        <dbReference type="SAM" id="Coils"/>
    </source>
</evidence>
<reference evidence="13" key="1">
    <citation type="submission" date="2021-02" db="EMBL/GenBank/DDBJ databases">
        <authorList>
            <person name="Bekaert M."/>
        </authorList>
    </citation>
    <scope>NUCLEOTIDE SEQUENCE</scope>
    <source>
        <strain evidence="13">IoA-00</strain>
    </source>
</reference>
<keyword evidence="14" id="KW-1185">Reference proteome</keyword>
<dbReference type="Pfam" id="PF00225">
    <property type="entry name" value="Kinesin"/>
    <property type="match status" value="1"/>
</dbReference>
<proteinExistence type="inferred from homology"/>
<dbReference type="EMBL" id="HG994588">
    <property type="protein sequence ID" value="CAF3034848.1"/>
    <property type="molecule type" value="Genomic_DNA"/>
</dbReference>
<dbReference type="GO" id="GO:0007018">
    <property type="term" value="P:microtubule-based movement"/>
    <property type="evidence" value="ECO:0007669"/>
    <property type="project" value="InterPro"/>
</dbReference>
<comment type="similarity">
    <text evidence="9">Belongs to the TRAFAC class myosin-kinesin ATPase superfamily. Kinesin family. KIN-5/BimC subfamily.</text>
</comment>
<evidence type="ECO:0000256" key="2">
    <source>
        <dbReference type="ARBA" id="ARBA00022490"/>
    </source>
</evidence>
<dbReference type="GO" id="GO:0005524">
    <property type="term" value="F:ATP binding"/>
    <property type="evidence" value="ECO:0007669"/>
    <property type="project" value="UniProtKB-UniRule"/>
</dbReference>
<dbReference type="InterPro" id="IPR019821">
    <property type="entry name" value="Kinesin_motor_CS"/>
</dbReference>
<protein>
    <submittedName>
        <fullName evidence="13">KIF4_21_27</fullName>
    </submittedName>
</protein>
<comment type="subcellular location">
    <subcellularLocation>
        <location evidence="1">Cytoplasm</location>
        <location evidence="1">Cytoskeleton</location>
    </subcellularLocation>
</comment>
<keyword evidence="7 10" id="KW-0505">Motor protein</keyword>
<dbReference type="GO" id="GO:0008017">
    <property type="term" value="F:microtubule binding"/>
    <property type="evidence" value="ECO:0007669"/>
    <property type="project" value="InterPro"/>
</dbReference>
<dbReference type="InterPro" id="IPR027640">
    <property type="entry name" value="Kinesin-like_fam"/>
</dbReference>
<dbReference type="Pfam" id="PF25764">
    <property type="entry name" value="KIF21A_4th"/>
    <property type="match status" value="1"/>
</dbReference>
<evidence type="ECO:0000256" key="12">
    <source>
        <dbReference type="SAM" id="MobiDB-lite"/>
    </source>
</evidence>
<dbReference type="AlphaFoldDB" id="A0A7R8D5T5"/>
<dbReference type="GO" id="GO:0007052">
    <property type="term" value="P:mitotic spindle organization"/>
    <property type="evidence" value="ECO:0007669"/>
    <property type="project" value="TreeGrafter"/>
</dbReference>
<evidence type="ECO:0000256" key="5">
    <source>
        <dbReference type="ARBA" id="ARBA00022840"/>
    </source>
</evidence>
<evidence type="ECO:0000256" key="1">
    <source>
        <dbReference type="ARBA" id="ARBA00004245"/>
    </source>
</evidence>
<dbReference type="Gene3D" id="3.40.850.10">
    <property type="entry name" value="Kinesin motor domain"/>
    <property type="match status" value="1"/>
</dbReference>
<dbReference type="GO" id="GO:0051231">
    <property type="term" value="P:spindle elongation"/>
    <property type="evidence" value="ECO:0007669"/>
    <property type="project" value="TreeGrafter"/>
</dbReference>
<keyword evidence="8" id="KW-0206">Cytoskeleton</keyword>
<keyword evidence="5 10" id="KW-0067">ATP-binding</keyword>
<dbReference type="CDD" id="cd01372">
    <property type="entry name" value="KISc_KIF4"/>
    <property type="match status" value="1"/>
</dbReference>
<evidence type="ECO:0000256" key="4">
    <source>
        <dbReference type="ARBA" id="ARBA00022741"/>
    </source>
</evidence>
<evidence type="ECO:0000256" key="8">
    <source>
        <dbReference type="ARBA" id="ARBA00023212"/>
    </source>
</evidence>
<dbReference type="PANTHER" id="PTHR47969:SF15">
    <property type="entry name" value="CHROMOSOME-ASSOCIATED KINESIN KIF4A-RELATED"/>
    <property type="match status" value="1"/>
</dbReference>
<dbReference type="PANTHER" id="PTHR47969">
    <property type="entry name" value="CHROMOSOME-ASSOCIATED KINESIN KIF4A-RELATED"/>
    <property type="match status" value="1"/>
</dbReference>
<evidence type="ECO:0000256" key="7">
    <source>
        <dbReference type="ARBA" id="ARBA00023175"/>
    </source>
</evidence>
<sequence>MSLRDILEEAFNLILEENSDSKLEGEDGWRMVVCDAKSSYAWKIQVYTGKLADGHPEKNQRMCVVLDLTEGLRGHNLLKRKITMVGMVRKNKPELASREREVFSSKFAFTPTTTLVSYIPKKNKNVVLLSTQHRDGSISDRDDRKPIIIMDYNRNKGGVDNLDMNAGLPDRHNDQASTSTFKASKRKRCHLWATLTLKSGVSTLGSVVRSRSLIIVMTSSNGAIPVRVAVRFRPLNEKELNEGCEDAIQVLEGKQIFIKSTKNAFTYDYAFGNDVDQEEVYSKSVKELIPQLFKGYNVTVLAYGQTGSGKTYSMGTTNSPSTSPELIGIIPRAIKDIFEHISLEACEDVSFVTKVSFIELYKENLYDLLSNKSQRKEECSLDIREDPKIGLYISNLSEVPVDSLSDTIIQLENGSKKRVTAATAMNNVSSRSHAIFTFHIEGTNRNNEVLVAKFHLVDLAGSERQKKTKATGERLKEGIDINKGLLALGNVIAALGEETHSSGYKHIPYRDSKLTRLLQDSIGGNSHTLMIACSSPSDSNLDETISTLRYADRARKIKNKPIVNREGKEMDKLKNEIANLKAQLEGRGNGSTDLYAKGQEYGDLQDEIDKLKTENKELSYALMNIQEEVALLHEENLKSEALNDKLKLELTELFKDPISDDENSINSKIQHLFSVNEDSRETMMESTPNETNSTIQVENEDSNDVDQSEIDTTNETPGSIALRQNNIANMIQSISKNIRKKEQLASTMTSNDETFNRMKLKYEESIRDMEAEIQKISTEKEEILNEISLASEILQMKQQKVKLVNQMKEEARKVKSWKLKKEQEFTKVKISEKKTNFKISKMETLHSKQINVWKRKVEESAAVNARLKAIVDKQKSYRSKTSSNGLAGSGGRVRSLVDNEIEILVGYKEAVQTRENFLKERATLTSLLNRYRKELKFIVCQEKYKEMQCKIDNIEKEIEVRSSGISNLQHYVDDLNKFKNGTSIQLDTLQNMTETKLAIEFLFEKCGDSLASLSYTRNENNDLSNQIDHLSRLCSQHDKDISDLKSNHEDVIIQMSCEHEKKVRFLLKQLPGFKDYEPSSEKDDHFNNQVSEIRQVSKLTEALSKMKEDNHRLKLALENKTFSMPPPTPKGSREESNLSYSPIETDSDEENVPEWKRTPLFARIRSLKRQSLTNVHNSSHNSTNNKKLNTMLEELNSDDSSSDEGSPEKRKKLMSHSGCKCQNNCDDVSNCRCRMDDKICRDCCCSFKGCSNRKQFLDVPINPALVENNVGHSIF</sequence>
<feature type="binding site" evidence="10">
    <location>
        <begin position="304"/>
        <end position="311"/>
    </location>
    <ligand>
        <name>ATP</name>
        <dbReference type="ChEBI" id="CHEBI:30616"/>
    </ligand>
</feature>
<evidence type="ECO:0000256" key="10">
    <source>
        <dbReference type="PROSITE-ProRule" id="PRU00283"/>
    </source>
</evidence>
<keyword evidence="3" id="KW-0493">Microtubule</keyword>
<dbReference type="SMART" id="SM00129">
    <property type="entry name" value="KISc"/>
    <property type="match status" value="1"/>
</dbReference>
<dbReference type="OrthoDB" id="3176171at2759"/>
<dbReference type="InterPro" id="IPR036961">
    <property type="entry name" value="Kinesin_motor_dom_sf"/>
</dbReference>
<feature type="region of interest" description="Disordered" evidence="12">
    <location>
        <begin position="1118"/>
        <end position="1154"/>
    </location>
</feature>
<feature type="coiled-coil region" evidence="11">
    <location>
        <begin position="563"/>
        <end position="628"/>
    </location>
</feature>
<keyword evidence="6 11" id="KW-0175">Coiled coil</keyword>
<accession>A0A7R8D5T5</accession>
<dbReference type="PROSITE" id="PS50067">
    <property type="entry name" value="KINESIN_MOTOR_2"/>
    <property type="match status" value="1"/>
</dbReference>
<dbReference type="GO" id="GO:0005874">
    <property type="term" value="C:microtubule"/>
    <property type="evidence" value="ECO:0007669"/>
    <property type="project" value="UniProtKB-KW"/>
</dbReference>
<keyword evidence="4 10" id="KW-0547">Nucleotide-binding</keyword>
<evidence type="ECO:0000313" key="13">
    <source>
        <dbReference type="EMBL" id="CAF3034848.1"/>
    </source>
</evidence>
<dbReference type="InterPro" id="IPR001752">
    <property type="entry name" value="Kinesin_motor_dom"/>
</dbReference>
<name>A0A7R8D5T5_LEPSM</name>
<dbReference type="InterPro" id="IPR027417">
    <property type="entry name" value="P-loop_NTPase"/>
</dbReference>
<gene>
    <name evidence="13" type="ORF">LSAA_14895</name>
</gene>
<dbReference type="PRINTS" id="PR00380">
    <property type="entry name" value="KINESINHEAVY"/>
</dbReference>
<keyword evidence="2" id="KW-0963">Cytoplasm</keyword>
<evidence type="ECO:0000256" key="6">
    <source>
        <dbReference type="ARBA" id="ARBA00023054"/>
    </source>
</evidence>
<dbReference type="GO" id="GO:0003777">
    <property type="term" value="F:microtubule motor activity"/>
    <property type="evidence" value="ECO:0007669"/>
    <property type="project" value="InterPro"/>
</dbReference>
<organism evidence="13 14">
    <name type="scientific">Lepeophtheirus salmonis</name>
    <name type="common">Salmon louse</name>
    <name type="synonym">Caligus salmonis</name>
    <dbReference type="NCBI Taxonomy" id="72036"/>
    <lineage>
        <taxon>Eukaryota</taxon>
        <taxon>Metazoa</taxon>
        <taxon>Ecdysozoa</taxon>
        <taxon>Arthropoda</taxon>
        <taxon>Crustacea</taxon>
        <taxon>Multicrustacea</taxon>
        <taxon>Hexanauplia</taxon>
        <taxon>Copepoda</taxon>
        <taxon>Siphonostomatoida</taxon>
        <taxon>Caligidae</taxon>
        <taxon>Lepeophtheirus</taxon>
    </lineage>
</organism>
<dbReference type="Proteomes" id="UP000675881">
    <property type="component" value="Chromosome 9"/>
</dbReference>
<evidence type="ECO:0000256" key="3">
    <source>
        <dbReference type="ARBA" id="ARBA00022701"/>
    </source>
</evidence>